<dbReference type="AlphaFoldDB" id="A0A0H4T3Z6"/>
<organism evidence="2">
    <name type="scientific">uncultured Parcubacteria bacterium Rifle_16ft_4_minimus_37647</name>
    <dbReference type="NCBI Taxonomy" id="1665140"/>
    <lineage>
        <taxon>Bacteria</taxon>
        <taxon>Candidatus Parcubacteria</taxon>
        <taxon>environmental samples</taxon>
    </lineage>
</organism>
<evidence type="ECO:0000313" key="2">
    <source>
        <dbReference type="EMBL" id="AKQ02373.1"/>
    </source>
</evidence>
<name>A0A0H4T3Z6_9BACT</name>
<protein>
    <submittedName>
        <fullName evidence="2">Uncharacterized protein</fullName>
    </submittedName>
</protein>
<proteinExistence type="predicted"/>
<dbReference type="EMBL" id="KT007000">
    <property type="protein sequence ID" value="AKQ02373.1"/>
    <property type="molecule type" value="Genomic_DNA"/>
</dbReference>
<keyword evidence="1" id="KW-0812">Transmembrane</keyword>
<sequence length="65" mass="7633">MRLEEFSKLDNDKKLEEVFKSVEKTRKYFRMTFIITLVLIILPLLFMPVVVSQFLGAYDFGTLGL</sequence>
<accession>A0A0H4T3Z6</accession>
<keyword evidence="1" id="KW-0472">Membrane</keyword>
<reference evidence="2" key="1">
    <citation type="journal article" date="2015" name="ISME J.">
        <title>Aquifer environment selects for microbial species cohorts in sediment and groundwater.</title>
        <authorList>
            <person name="Hug L.A."/>
            <person name="Thomas B.C."/>
            <person name="Brown C.T."/>
            <person name="Frischkorn K.R."/>
            <person name="Williams K.H."/>
            <person name="Tringe S.G."/>
            <person name="Banfield J.F."/>
        </authorList>
    </citation>
    <scope>NUCLEOTIDE SEQUENCE</scope>
</reference>
<feature type="transmembrane region" description="Helical" evidence="1">
    <location>
        <begin position="33"/>
        <end position="55"/>
    </location>
</feature>
<evidence type="ECO:0000256" key="1">
    <source>
        <dbReference type="SAM" id="Phobius"/>
    </source>
</evidence>
<keyword evidence="1" id="KW-1133">Transmembrane helix</keyword>